<evidence type="ECO:0000313" key="3">
    <source>
        <dbReference type="EMBL" id="KAK9825469.1"/>
    </source>
</evidence>
<dbReference type="PANTHER" id="PTHR40861:SF1">
    <property type="entry name" value="PHOSPHATIDATE PHOSPHATASE APP1 CATALYTIC DOMAIN-CONTAINING PROTEIN"/>
    <property type="match status" value="1"/>
</dbReference>
<sequence>MAHSVFLLTVGSLLFVYLCNDKTVLHFSRTGRRIYWALLSAILSWWLIWTLKAIDVHGTESLWLVMSAVFAASWVEDEVQKSFTLTPFRSPAIANVRGSPEAEGKAELIDAVVASITRWQGYTGGVSRIVSRVAGSLRKYRSAIHEVLRGADKVELNYLLVRVNAAALVEVVGRATMDELTGPRLSDLSVLSRAALLDALQKVGMRHRPMRQRWALALLRATAGADLTRLKAFIDDGGDYHTIYKLIYHDLQGALHREAVAHLTAEGERAYADFAAECPDGPPGIALKVVSDIDDTLMSSGGAFPAGCDARLPRHCVYPGAVAFLNELDTGHVLRIQACRRAAARAHSPRSAGADIVSGSATASTAHGMQAEEAGAPANMADGGARADAETAMAGDGAAAAIAARRSAGVDGPTNGVGGKRWAPAPAPPQMTRSGRRRLVSPMQGGESREAQARWQDRPHQRWVHLVFLSARPESFKGLTEALSLRRIFRPLVERGEMLGYPVLLLGSLRSGPRALWDYARGSRPLQDSPATLNTQLYIQLYERKLARFAQFAMLYPEYCWVFVGDNGQGDMLVAEKLGRLLRRRDGRCALVASFVHRVAPLLGTITSLRARRTSKAAWLAAWRDLGIHVHRTFVGMSVEAYTLGLVDARGLHHCVLEAARDLRCARARYAFEPVDWMLLVRQLNADIDAANRFLPDDLQVSPLQLPEAPSGSASADSDASAGPLRGGVRRRHGAGRLPRVRTPTAASDGDSSDAGSSVKGASPVQGASPLRGSSPRFGPWWRPASASGYKSDASSAAGAARGAATAPAAGEGI</sequence>
<feature type="region of interest" description="Disordered" evidence="1">
    <location>
        <begin position="705"/>
        <end position="814"/>
    </location>
</feature>
<evidence type="ECO:0000313" key="4">
    <source>
        <dbReference type="Proteomes" id="UP001445335"/>
    </source>
</evidence>
<keyword evidence="2" id="KW-0472">Membrane</keyword>
<feature type="region of interest" description="Disordered" evidence="1">
    <location>
        <begin position="411"/>
        <end position="434"/>
    </location>
</feature>
<dbReference type="AlphaFoldDB" id="A0AAW1QVF1"/>
<feature type="compositionally biased region" description="Low complexity" evidence="1">
    <location>
        <begin position="785"/>
        <end position="814"/>
    </location>
</feature>
<comment type="caution">
    <text evidence="3">The sequence shown here is derived from an EMBL/GenBank/DDBJ whole genome shotgun (WGS) entry which is preliminary data.</text>
</comment>
<organism evidence="3 4">
    <name type="scientific">Elliptochloris bilobata</name>
    <dbReference type="NCBI Taxonomy" id="381761"/>
    <lineage>
        <taxon>Eukaryota</taxon>
        <taxon>Viridiplantae</taxon>
        <taxon>Chlorophyta</taxon>
        <taxon>core chlorophytes</taxon>
        <taxon>Trebouxiophyceae</taxon>
        <taxon>Trebouxiophyceae incertae sedis</taxon>
        <taxon>Elliptochloris clade</taxon>
        <taxon>Elliptochloris</taxon>
    </lineage>
</organism>
<proteinExistence type="predicted"/>
<gene>
    <name evidence="3" type="ORF">WJX81_006378</name>
</gene>
<feature type="region of interest" description="Disordered" evidence="1">
    <location>
        <begin position="347"/>
        <end position="368"/>
    </location>
</feature>
<reference evidence="3 4" key="1">
    <citation type="journal article" date="2024" name="Nat. Commun.">
        <title>Phylogenomics reveals the evolutionary origins of lichenization in chlorophyte algae.</title>
        <authorList>
            <person name="Puginier C."/>
            <person name="Libourel C."/>
            <person name="Otte J."/>
            <person name="Skaloud P."/>
            <person name="Haon M."/>
            <person name="Grisel S."/>
            <person name="Petersen M."/>
            <person name="Berrin J.G."/>
            <person name="Delaux P.M."/>
            <person name="Dal Grande F."/>
            <person name="Keller J."/>
        </authorList>
    </citation>
    <scope>NUCLEOTIDE SEQUENCE [LARGE SCALE GENOMIC DNA]</scope>
    <source>
        <strain evidence="3 4">SAG 245.80</strain>
    </source>
</reference>
<accession>A0AAW1QVF1</accession>
<evidence type="ECO:0008006" key="5">
    <source>
        <dbReference type="Google" id="ProtNLM"/>
    </source>
</evidence>
<evidence type="ECO:0000256" key="1">
    <source>
        <dbReference type="SAM" id="MobiDB-lite"/>
    </source>
</evidence>
<dbReference type="EMBL" id="JALJOU010000073">
    <property type="protein sequence ID" value="KAK9825469.1"/>
    <property type="molecule type" value="Genomic_DNA"/>
</dbReference>
<keyword evidence="4" id="KW-1185">Reference proteome</keyword>
<name>A0AAW1QVF1_9CHLO</name>
<dbReference type="Proteomes" id="UP001445335">
    <property type="component" value="Unassembled WGS sequence"/>
</dbReference>
<evidence type="ECO:0000256" key="2">
    <source>
        <dbReference type="SAM" id="Phobius"/>
    </source>
</evidence>
<protein>
    <recommendedName>
        <fullName evidence="5">Phosphatidate phosphatase APP1 catalytic domain-containing protein</fullName>
    </recommendedName>
</protein>
<keyword evidence="2" id="KW-1133">Transmembrane helix</keyword>
<keyword evidence="2" id="KW-0812">Transmembrane</keyword>
<dbReference type="PANTHER" id="PTHR40861">
    <property type="entry name" value="DUF2183 DOMAIN-CONTAINING PROTEIN"/>
    <property type="match status" value="1"/>
</dbReference>
<feature type="compositionally biased region" description="Low complexity" evidence="1">
    <location>
        <begin position="746"/>
        <end position="763"/>
    </location>
</feature>
<feature type="compositionally biased region" description="Low complexity" evidence="1">
    <location>
        <begin position="709"/>
        <end position="724"/>
    </location>
</feature>
<feature type="transmembrane region" description="Helical" evidence="2">
    <location>
        <begin position="34"/>
        <end position="51"/>
    </location>
</feature>